<keyword evidence="2" id="KW-1185">Reference proteome</keyword>
<dbReference type="Proteomes" id="UP001246858">
    <property type="component" value="Unassembled WGS sequence"/>
</dbReference>
<evidence type="ECO:0000313" key="2">
    <source>
        <dbReference type="Proteomes" id="UP001246858"/>
    </source>
</evidence>
<organism evidence="1 2">
    <name type="scientific">Pedobacter africanus</name>
    <dbReference type="NCBI Taxonomy" id="151894"/>
    <lineage>
        <taxon>Bacteria</taxon>
        <taxon>Pseudomonadati</taxon>
        <taxon>Bacteroidota</taxon>
        <taxon>Sphingobacteriia</taxon>
        <taxon>Sphingobacteriales</taxon>
        <taxon>Sphingobacteriaceae</taxon>
        <taxon>Pedobacter</taxon>
    </lineage>
</organism>
<reference evidence="1" key="1">
    <citation type="submission" date="2023-07" db="EMBL/GenBank/DDBJ databases">
        <title>Sorghum-associated microbial communities from plants grown in Nebraska, USA.</title>
        <authorList>
            <person name="Schachtman D."/>
        </authorList>
    </citation>
    <scope>NUCLEOTIDE SEQUENCE</scope>
    <source>
        <strain evidence="1">2697</strain>
    </source>
</reference>
<comment type="caution">
    <text evidence="1">The sequence shown here is derived from an EMBL/GenBank/DDBJ whole genome shotgun (WGS) entry which is preliminary data.</text>
</comment>
<protein>
    <submittedName>
        <fullName evidence="1">Uncharacterized protein</fullName>
    </submittedName>
</protein>
<accession>A0ACC6KVN0</accession>
<evidence type="ECO:0000313" key="1">
    <source>
        <dbReference type="EMBL" id="MDR6783297.1"/>
    </source>
</evidence>
<proteinExistence type="predicted"/>
<sequence length="396" mass="43884">MKNERAVFLYEKYIKDDLSAEEQLEWDNLGLDLDNDQVFQELVDSFWDSKNEDVPGMNAAHVSNVEAYILAQPQPELKYEKPFVKKLWPRIAVAAAIAVVVFGAGLFYINQKPQGNSQIAVHQKDIEPAGNKAYLTLANGKRIALTDASNGNIANQSNVQITKTADGQLVYTIAENKSNVNSPLEYNTIETPNGGKYDITLPDGTAVSLNAASTLKFPVSFASQKERRVQLQGEACFQVAHNKQIPFRVSSPGQTVEVLGTHFNINAYANEMVVKTTLLEGSVKILPDHSKNFKILKPGEQGTLQDDAVEVSKADTEQALGWRNGDFVFNGEDLKAVMRQVARWYDVEVVYKGEVNISGIVSAFPRNKKLSQLLKALEASQGIHFKIEGRRILVMP</sequence>
<name>A0ACC6KVN0_9SPHI</name>
<dbReference type="EMBL" id="JAVDTF010000001">
    <property type="protein sequence ID" value="MDR6783297.1"/>
    <property type="molecule type" value="Genomic_DNA"/>
</dbReference>
<gene>
    <name evidence="1" type="ORF">J2X78_001849</name>
</gene>